<dbReference type="PANTHER" id="PTHR10746">
    <property type="entry name" value="50S RIBOSOMAL PROTEIN L4"/>
    <property type="match status" value="1"/>
</dbReference>
<dbReference type="Gene3D" id="3.40.1370.10">
    <property type="match status" value="1"/>
</dbReference>
<evidence type="ECO:0000256" key="2">
    <source>
        <dbReference type="ARBA" id="ARBA00022980"/>
    </source>
</evidence>
<keyword evidence="2 5" id="KW-0689">Ribosomal protein</keyword>
<dbReference type="InterPro" id="IPR002136">
    <property type="entry name" value="Ribosomal_uL4"/>
</dbReference>
<dbReference type="GO" id="GO:0019843">
    <property type="term" value="F:rRNA binding"/>
    <property type="evidence" value="ECO:0007669"/>
    <property type="project" value="UniProtKB-UniRule"/>
</dbReference>
<dbReference type="Pfam" id="PF00573">
    <property type="entry name" value="Ribosomal_L4"/>
    <property type="match status" value="1"/>
</dbReference>
<dbReference type="GO" id="GO:0005840">
    <property type="term" value="C:ribosome"/>
    <property type="evidence" value="ECO:0007669"/>
    <property type="project" value="UniProtKB-KW"/>
</dbReference>
<evidence type="ECO:0000256" key="4">
    <source>
        <dbReference type="ARBA" id="ARBA00035244"/>
    </source>
</evidence>
<keyword evidence="3 5" id="KW-0687">Ribonucleoprotein</keyword>
<dbReference type="InterPro" id="IPR023574">
    <property type="entry name" value="Ribosomal_uL4_dom_sf"/>
</dbReference>
<evidence type="ECO:0000256" key="1">
    <source>
        <dbReference type="ARBA" id="ARBA00010528"/>
    </source>
</evidence>
<keyword evidence="5" id="KW-0694">RNA-binding</keyword>
<dbReference type="GO" id="GO:0006412">
    <property type="term" value="P:translation"/>
    <property type="evidence" value="ECO:0007669"/>
    <property type="project" value="UniProtKB-UniRule"/>
</dbReference>
<evidence type="ECO:0000256" key="3">
    <source>
        <dbReference type="ARBA" id="ARBA00023274"/>
    </source>
</evidence>
<reference evidence="7 8" key="1">
    <citation type="submission" date="2020-08" db="EMBL/GenBank/DDBJ databases">
        <title>Genomic Encyclopedia of Type Strains, Phase IV (KMG-IV): sequencing the most valuable type-strain genomes for metagenomic binning, comparative biology and taxonomic classification.</title>
        <authorList>
            <person name="Goeker M."/>
        </authorList>
    </citation>
    <scope>NUCLEOTIDE SEQUENCE [LARGE SCALE GENOMIC DNA]</scope>
    <source>
        <strain evidence="7 8">DSM 12252</strain>
    </source>
</reference>
<dbReference type="Proteomes" id="UP000590740">
    <property type="component" value="Unassembled WGS sequence"/>
</dbReference>
<sequence>MSATILSADAAKAANIQLTEGYKGSQALNDVLVAYRANRRQGNAHTKNRSEVSGSGKKLWNQKGTGNARMGSKRSPIWSGGGVVFGPRNTTVWAKKTTKNTRKLALRAALTARILDGEVITTGSFAVADGKTKSFIAAVNGLTTAKNVLLIGKGFDELTFRAGRNVQNVQLISADEVNAEHLLRYRSVVVTGDALETLAKRTA</sequence>
<comment type="function">
    <text evidence="5">Forms part of the polypeptide exit tunnel.</text>
</comment>
<comment type="function">
    <text evidence="5">One of the primary rRNA binding proteins, this protein initially binds near the 5'-end of the 23S rRNA. It is important during the early stages of 50S assembly. It makes multiple contacts with different domains of the 23S rRNA in the assembled 50S subunit and ribosome.</text>
</comment>
<dbReference type="RefSeq" id="WP_184338229.1">
    <property type="nucleotide sequence ID" value="NZ_JACHIG010000001.1"/>
</dbReference>
<dbReference type="EMBL" id="JACHIG010000001">
    <property type="protein sequence ID" value="MBB5031298.1"/>
    <property type="molecule type" value="Genomic_DNA"/>
</dbReference>
<dbReference type="NCBIfam" id="TIGR03953">
    <property type="entry name" value="rplD_bact"/>
    <property type="match status" value="1"/>
</dbReference>
<dbReference type="InterPro" id="IPR013005">
    <property type="entry name" value="Ribosomal_uL4-like"/>
</dbReference>
<accession>A0A7W7Y7Y8</accession>
<comment type="subunit">
    <text evidence="5">Part of the 50S ribosomal subunit.</text>
</comment>
<keyword evidence="5" id="KW-0699">rRNA-binding</keyword>
<feature type="region of interest" description="Disordered" evidence="6">
    <location>
        <begin position="39"/>
        <end position="73"/>
    </location>
</feature>
<evidence type="ECO:0000256" key="6">
    <source>
        <dbReference type="SAM" id="MobiDB-lite"/>
    </source>
</evidence>
<comment type="caution">
    <text evidence="7">The sequence shown here is derived from an EMBL/GenBank/DDBJ whole genome shotgun (WGS) entry which is preliminary data.</text>
</comment>
<dbReference type="GO" id="GO:1990904">
    <property type="term" value="C:ribonucleoprotein complex"/>
    <property type="evidence" value="ECO:0007669"/>
    <property type="project" value="UniProtKB-KW"/>
</dbReference>
<dbReference type="HAMAP" id="MF_01328_B">
    <property type="entry name" value="Ribosomal_uL4_B"/>
    <property type="match status" value="1"/>
</dbReference>
<keyword evidence="8" id="KW-1185">Reference proteome</keyword>
<organism evidence="7 8">
    <name type="scientific">Prosthecobacter vanneervenii</name>
    <dbReference type="NCBI Taxonomy" id="48466"/>
    <lineage>
        <taxon>Bacteria</taxon>
        <taxon>Pseudomonadati</taxon>
        <taxon>Verrucomicrobiota</taxon>
        <taxon>Verrucomicrobiia</taxon>
        <taxon>Verrucomicrobiales</taxon>
        <taxon>Verrucomicrobiaceae</taxon>
        <taxon>Prosthecobacter</taxon>
    </lineage>
</organism>
<name>A0A7W7Y7Y8_9BACT</name>
<dbReference type="SUPFAM" id="SSF52166">
    <property type="entry name" value="Ribosomal protein L4"/>
    <property type="match status" value="1"/>
</dbReference>
<comment type="similarity">
    <text evidence="1 5">Belongs to the universal ribosomal protein uL4 family.</text>
</comment>
<evidence type="ECO:0000313" key="7">
    <source>
        <dbReference type="EMBL" id="MBB5031298.1"/>
    </source>
</evidence>
<protein>
    <recommendedName>
        <fullName evidence="4 5">Large ribosomal subunit protein uL4</fullName>
    </recommendedName>
</protein>
<gene>
    <name evidence="5" type="primary">rplD</name>
    <name evidence="7" type="ORF">HNQ65_000852</name>
</gene>
<dbReference type="GO" id="GO:0003735">
    <property type="term" value="F:structural constituent of ribosome"/>
    <property type="evidence" value="ECO:0007669"/>
    <property type="project" value="InterPro"/>
</dbReference>
<evidence type="ECO:0000313" key="8">
    <source>
        <dbReference type="Proteomes" id="UP000590740"/>
    </source>
</evidence>
<dbReference type="PANTHER" id="PTHR10746:SF6">
    <property type="entry name" value="LARGE RIBOSOMAL SUBUNIT PROTEIN UL4M"/>
    <property type="match status" value="1"/>
</dbReference>
<proteinExistence type="inferred from homology"/>
<dbReference type="AlphaFoldDB" id="A0A7W7Y7Y8"/>
<evidence type="ECO:0000256" key="5">
    <source>
        <dbReference type="HAMAP-Rule" id="MF_01328"/>
    </source>
</evidence>